<organism evidence="8 9">
    <name type="scientific">Clavelina lepadiformis</name>
    <name type="common">Light-bulb sea squirt</name>
    <name type="synonym">Ascidia lepadiformis</name>
    <dbReference type="NCBI Taxonomy" id="159417"/>
    <lineage>
        <taxon>Eukaryota</taxon>
        <taxon>Metazoa</taxon>
        <taxon>Chordata</taxon>
        <taxon>Tunicata</taxon>
        <taxon>Ascidiacea</taxon>
        <taxon>Aplousobranchia</taxon>
        <taxon>Clavelinidae</taxon>
        <taxon>Clavelina</taxon>
    </lineage>
</organism>
<evidence type="ECO:0000256" key="1">
    <source>
        <dbReference type="ARBA" id="ARBA00010337"/>
    </source>
</evidence>
<gene>
    <name evidence="8" type="ORF">CVLEPA_LOCUS31509</name>
</gene>
<dbReference type="Proteomes" id="UP001642483">
    <property type="component" value="Unassembled WGS sequence"/>
</dbReference>
<comment type="similarity">
    <text evidence="1 5">Belongs to the TUBGCP family.</text>
</comment>
<keyword evidence="9" id="KW-1185">Reference proteome</keyword>
<dbReference type="InterPro" id="IPR041470">
    <property type="entry name" value="GCP_N"/>
</dbReference>
<comment type="caution">
    <text evidence="8">The sequence shown here is derived from an EMBL/GenBank/DDBJ whole genome shotgun (WGS) entry which is preliminary data.</text>
</comment>
<dbReference type="EMBL" id="CAWYQH010000174">
    <property type="protein sequence ID" value="CAK8698045.1"/>
    <property type="molecule type" value="Genomic_DNA"/>
</dbReference>
<dbReference type="InterPro" id="IPR042241">
    <property type="entry name" value="GCP_C_sf"/>
</dbReference>
<evidence type="ECO:0000313" key="9">
    <source>
        <dbReference type="Proteomes" id="UP001642483"/>
    </source>
</evidence>
<comment type="subcellular location">
    <subcellularLocation>
        <location evidence="5">Cytoplasm</location>
        <location evidence="5">Cytoskeleton</location>
        <location evidence="5">Microtubule organizing center</location>
    </subcellularLocation>
</comment>
<evidence type="ECO:0000259" key="6">
    <source>
        <dbReference type="Pfam" id="PF04130"/>
    </source>
</evidence>
<keyword evidence="2 5" id="KW-0963">Cytoplasm</keyword>
<dbReference type="InterPro" id="IPR040457">
    <property type="entry name" value="GCP_C"/>
</dbReference>
<sequence length="909" mass="104630">MSDEFRVHHCTSQLLNLLGTDSSVSAADITDHLLQNKTPFKTTQVNTHSAVLHISERAAKPQEFIHKYEELKAKNVRDLDSLLFLLSKVIEDTALHELLTKVARKRGDAIKMIPQLPPSGMGSSLVSLPPSGSKLSPEELIKLRNTIEKATQSSSYPSVDAYRKSLLEKNRTRNPQNTFPTLPPWLHGTMRKPNLSYNFVIKPRTQHLTIPLTNISVQRQEQNVVKDLLAILSGVEGHHILVHPGEETNAQKRFIIEPTMDVSLAEMSNMILPIASSYSTVISFIEEKSSFEYGQVNHALCFAMKNIIREYQINLAQLDDQFRHGDLPLQRLVFLLQPVVQQMDILASVATAIDLGHCTGGAILSLLHNRISASVGDKAAEQLYVYLTQLASIPYMEMLEKWIYKGETMDPYGEFLVEEKEKISKEQLLEDYNDQYWESRYTLCRDRIPVYLEQVAEKILSTGKYLNVVHECGRTVSYPGAREIIYSHNRREYVQQIEQAHSYASKLLLDLLMQEYNLEARLKSVKSYFLLNEGDFLLHFMDLTEKEMRMPMQDIIPNRLEALLELALRTSLADHDVYKDDLKIVLLNYDLITQLVRILSIDTVEEQVVKSLDPTELNLTGLESFALDYTVRWPLSLVISRKSLTKYQMLFRHLFYCKHVERHLSTIWMKFKSLKMHVLHSKPWFLKALTVMQKMLHFIQNFEYYMMFEVLEPNWLTMEKNLNSASNVDDVLDFHADFLKQCLQDCLLTNTELLRMLSKLLMLCISYANYMQDLCRQVGGFAVSDSLEHSTLAGPPTAQEKRHESGRIATITKETTLHFDDLASSPEHLGLVQNYEVTFTNCLMSLLNRVAFISREQGQHCLFNIMHKLDYNGFYQSHMKDSEDVQENDPSLVNLIKQHHKMPVYPSVF</sequence>
<feature type="domain" description="Gamma tubulin complex component C-terminal" evidence="6">
    <location>
        <begin position="518"/>
        <end position="875"/>
    </location>
</feature>
<evidence type="ECO:0000259" key="7">
    <source>
        <dbReference type="Pfam" id="PF17681"/>
    </source>
</evidence>
<feature type="domain" description="Gamma tubulin complex component protein N-terminal" evidence="7">
    <location>
        <begin position="225"/>
        <end position="515"/>
    </location>
</feature>
<dbReference type="PANTHER" id="PTHR19302">
    <property type="entry name" value="GAMMA TUBULIN COMPLEX PROTEIN"/>
    <property type="match status" value="1"/>
</dbReference>
<dbReference type="Pfam" id="PF04130">
    <property type="entry name" value="GCP_C_terminal"/>
    <property type="match status" value="1"/>
</dbReference>
<keyword evidence="3 5" id="KW-0493">Microtubule</keyword>
<evidence type="ECO:0000256" key="3">
    <source>
        <dbReference type="ARBA" id="ARBA00022701"/>
    </source>
</evidence>
<evidence type="ECO:0000313" key="8">
    <source>
        <dbReference type="EMBL" id="CAK8698045.1"/>
    </source>
</evidence>
<keyword evidence="4 5" id="KW-0206">Cytoskeleton</keyword>
<evidence type="ECO:0000256" key="2">
    <source>
        <dbReference type="ARBA" id="ARBA00022490"/>
    </source>
</evidence>
<dbReference type="PANTHER" id="PTHR19302:SF13">
    <property type="entry name" value="GAMMA-TUBULIN COMPLEX COMPONENT 2"/>
    <property type="match status" value="1"/>
</dbReference>
<protein>
    <recommendedName>
        <fullName evidence="5">Gamma-tubulin complex component</fullName>
    </recommendedName>
</protein>
<dbReference type="Pfam" id="PF17681">
    <property type="entry name" value="GCP_N_terminal"/>
    <property type="match status" value="1"/>
</dbReference>
<dbReference type="Gene3D" id="1.20.120.1900">
    <property type="entry name" value="Gamma-tubulin complex, C-terminal domain"/>
    <property type="match status" value="1"/>
</dbReference>
<name>A0ABP0H212_CLALP</name>
<accession>A0ABP0H212</accession>
<evidence type="ECO:0000256" key="5">
    <source>
        <dbReference type="RuleBase" id="RU363050"/>
    </source>
</evidence>
<evidence type="ECO:0000256" key="4">
    <source>
        <dbReference type="ARBA" id="ARBA00023212"/>
    </source>
</evidence>
<proteinExistence type="inferred from homology"/>
<dbReference type="InterPro" id="IPR007259">
    <property type="entry name" value="GCP"/>
</dbReference>
<reference evidence="8 9" key="1">
    <citation type="submission" date="2024-02" db="EMBL/GenBank/DDBJ databases">
        <authorList>
            <person name="Daric V."/>
            <person name="Darras S."/>
        </authorList>
    </citation>
    <scope>NUCLEOTIDE SEQUENCE [LARGE SCALE GENOMIC DNA]</scope>
</reference>